<dbReference type="Proteomes" id="UP000199533">
    <property type="component" value="Unassembled WGS sequence"/>
</dbReference>
<dbReference type="SUPFAM" id="SSF52833">
    <property type="entry name" value="Thioredoxin-like"/>
    <property type="match status" value="1"/>
</dbReference>
<dbReference type="OrthoDB" id="8779161at2"/>
<name>A0A1I3YP68_9PROT</name>
<keyword evidence="2" id="KW-1185">Reference proteome</keyword>
<gene>
    <name evidence="1" type="ORF">SAMN05216302_100469</name>
</gene>
<evidence type="ECO:0000313" key="2">
    <source>
        <dbReference type="Proteomes" id="UP000199533"/>
    </source>
</evidence>
<reference evidence="2" key="1">
    <citation type="submission" date="2016-10" db="EMBL/GenBank/DDBJ databases">
        <authorList>
            <person name="Varghese N."/>
            <person name="Submissions S."/>
        </authorList>
    </citation>
    <scope>NUCLEOTIDE SEQUENCE [LARGE SCALE GENOMIC DNA]</scope>
    <source>
        <strain evidence="2">Nm69</strain>
    </source>
</reference>
<dbReference type="AlphaFoldDB" id="A0A1I3YP68"/>
<accession>A0A1I3YP68</accession>
<proteinExistence type="predicted"/>
<organism evidence="1 2">
    <name type="scientific">Nitrosomonas aestuarii</name>
    <dbReference type="NCBI Taxonomy" id="52441"/>
    <lineage>
        <taxon>Bacteria</taxon>
        <taxon>Pseudomonadati</taxon>
        <taxon>Pseudomonadota</taxon>
        <taxon>Betaproteobacteria</taxon>
        <taxon>Nitrosomonadales</taxon>
        <taxon>Nitrosomonadaceae</taxon>
        <taxon>Nitrosomonas</taxon>
    </lineage>
</organism>
<protein>
    <submittedName>
        <fullName evidence="1">Glutaredoxin-like domain</fullName>
    </submittedName>
</protein>
<dbReference type="Pfam" id="PF05768">
    <property type="entry name" value="Glrx-like"/>
    <property type="match status" value="1"/>
</dbReference>
<dbReference type="Gene3D" id="3.40.30.10">
    <property type="entry name" value="Glutaredoxin"/>
    <property type="match status" value="1"/>
</dbReference>
<dbReference type="RefSeq" id="WP_090697278.1">
    <property type="nucleotide sequence ID" value="NZ_FOSP01000004.1"/>
</dbReference>
<dbReference type="EMBL" id="FOSP01000004">
    <property type="protein sequence ID" value="SFK33149.1"/>
    <property type="molecule type" value="Genomic_DNA"/>
</dbReference>
<dbReference type="STRING" id="52441.SAMN05216302_100469"/>
<sequence length="88" mass="10297">MTKSDEACALVVFGREECHLCNQMIVDLQKRQKQITFDFQVIDIDTDPDLRVRFNDKVPVLMSLSDQKEICHYYLDLAALDDYLAKIR</sequence>
<dbReference type="InterPro" id="IPR008554">
    <property type="entry name" value="Glutaredoxin-like"/>
</dbReference>
<evidence type="ECO:0000313" key="1">
    <source>
        <dbReference type="EMBL" id="SFK33149.1"/>
    </source>
</evidence>
<dbReference type="InterPro" id="IPR036249">
    <property type="entry name" value="Thioredoxin-like_sf"/>
</dbReference>